<dbReference type="InterPro" id="IPR001969">
    <property type="entry name" value="Aspartic_peptidase_AS"/>
</dbReference>
<dbReference type="PANTHER" id="PTHR12917:SF18">
    <property type="entry name" value="DNA DAMAGE-INDUCIBLE PROTEIN 1-LIKE"/>
    <property type="match status" value="1"/>
</dbReference>
<evidence type="ECO:0000313" key="1">
    <source>
        <dbReference type="EMBL" id="KAL2527733.1"/>
    </source>
</evidence>
<proteinExistence type="predicted"/>
<dbReference type="Pfam" id="PF13650">
    <property type="entry name" value="Asp_protease_2"/>
    <property type="match status" value="1"/>
</dbReference>
<reference evidence="2" key="1">
    <citation type="submission" date="2024-07" db="EMBL/GenBank/DDBJ databases">
        <title>Two chromosome-level genome assemblies of Korean endemic species Abeliophyllum distichum and Forsythia ovata (Oleaceae).</title>
        <authorList>
            <person name="Jang H."/>
        </authorList>
    </citation>
    <scope>NUCLEOTIDE SEQUENCE [LARGE SCALE GENOMIC DNA]</scope>
</reference>
<dbReference type="CDD" id="cd00303">
    <property type="entry name" value="retropepsin_like"/>
    <property type="match status" value="1"/>
</dbReference>
<organism evidence="1 2">
    <name type="scientific">Abeliophyllum distichum</name>
    <dbReference type="NCBI Taxonomy" id="126358"/>
    <lineage>
        <taxon>Eukaryota</taxon>
        <taxon>Viridiplantae</taxon>
        <taxon>Streptophyta</taxon>
        <taxon>Embryophyta</taxon>
        <taxon>Tracheophyta</taxon>
        <taxon>Spermatophyta</taxon>
        <taxon>Magnoliopsida</taxon>
        <taxon>eudicotyledons</taxon>
        <taxon>Gunneridae</taxon>
        <taxon>Pentapetalae</taxon>
        <taxon>asterids</taxon>
        <taxon>lamiids</taxon>
        <taxon>Lamiales</taxon>
        <taxon>Oleaceae</taxon>
        <taxon>Forsythieae</taxon>
        <taxon>Abeliophyllum</taxon>
    </lineage>
</organism>
<dbReference type="PANTHER" id="PTHR12917">
    <property type="entry name" value="ASPARTYL PROTEASE DDI-RELATED"/>
    <property type="match status" value="1"/>
</dbReference>
<accession>A0ABD1UTI9</accession>
<dbReference type="SUPFAM" id="SSF50630">
    <property type="entry name" value="Acid proteases"/>
    <property type="match status" value="1"/>
</dbReference>
<dbReference type="InterPro" id="IPR021109">
    <property type="entry name" value="Peptidase_aspartic_dom_sf"/>
</dbReference>
<comment type="caution">
    <text evidence="1">The sequence shown here is derived from an EMBL/GenBank/DDBJ whole genome shotgun (WGS) entry which is preliminary data.</text>
</comment>
<name>A0ABD1UTI9_9LAMI</name>
<dbReference type="AlphaFoldDB" id="A0ABD1UTI9"/>
<keyword evidence="2" id="KW-1185">Reference proteome</keyword>
<gene>
    <name evidence="1" type="ORF">Adt_12787</name>
</gene>
<sequence>MEENATFTIREAIRATIRTANGTKKRHQRDNQVLLLERMDSIYAMCGGLPIETDCYAFSQLTSKVLGSKQNILQASSHCEADFEKGEDFVRGFLTLMQHNIAPGDLKWQYVPENVEKKEPKPRVCRAKGLMYIDVKINRKSINAMIDTGATYNYFASPKVERIGVVLKKGSGKVNSINSVAQPIAGVAKSLLIKVDPFEGITDLLIVQIDDFKLILVLEFLCDTKTVVLSYSDSLMIMESKPGVIPKLVTKMDKKSISSM</sequence>
<protein>
    <submittedName>
        <fullName evidence="1">Uncharacterized protein</fullName>
    </submittedName>
</protein>
<dbReference type="Gene3D" id="2.40.70.10">
    <property type="entry name" value="Acid Proteases"/>
    <property type="match status" value="1"/>
</dbReference>
<dbReference type="EMBL" id="JBFOLK010000003">
    <property type="protein sequence ID" value="KAL2527733.1"/>
    <property type="molecule type" value="Genomic_DNA"/>
</dbReference>
<dbReference type="PROSITE" id="PS00141">
    <property type="entry name" value="ASP_PROTEASE"/>
    <property type="match status" value="1"/>
</dbReference>
<evidence type="ECO:0000313" key="2">
    <source>
        <dbReference type="Proteomes" id="UP001604336"/>
    </source>
</evidence>
<dbReference type="Proteomes" id="UP001604336">
    <property type="component" value="Unassembled WGS sequence"/>
</dbReference>